<accession>M7ZJC6</accession>
<sequence>MSLSMSTLLRLLPLAEFGWPLLKPPRPQSNVRVRLRKYTSLPELTWLQSTTTPEDLGFIKFPRQLKCTLRIARFHYRCQNLR</sequence>
<reference evidence="1" key="1">
    <citation type="journal article" date="2013" name="Nature">
        <title>Draft genome of the wheat A-genome progenitor Triticum urartu.</title>
        <authorList>
            <person name="Ling H.Q."/>
            <person name="Zhao S."/>
            <person name="Liu D."/>
            <person name="Wang J."/>
            <person name="Sun H."/>
            <person name="Zhang C."/>
            <person name="Fan H."/>
            <person name="Li D."/>
            <person name="Dong L."/>
            <person name="Tao Y."/>
            <person name="Gao C."/>
            <person name="Wu H."/>
            <person name="Li Y."/>
            <person name="Cui Y."/>
            <person name="Guo X."/>
            <person name="Zheng S."/>
            <person name="Wang B."/>
            <person name="Yu K."/>
            <person name="Liang Q."/>
            <person name="Yang W."/>
            <person name="Lou X."/>
            <person name="Chen J."/>
            <person name="Feng M."/>
            <person name="Jian J."/>
            <person name="Zhang X."/>
            <person name="Luo G."/>
            <person name="Jiang Y."/>
            <person name="Liu J."/>
            <person name="Wang Z."/>
            <person name="Sha Y."/>
            <person name="Zhang B."/>
            <person name="Wu H."/>
            <person name="Tang D."/>
            <person name="Shen Q."/>
            <person name="Xue P."/>
            <person name="Zou S."/>
            <person name="Wang X."/>
            <person name="Liu X."/>
            <person name="Wang F."/>
            <person name="Yang Y."/>
            <person name="An X."/>
            <person name="Dong Z."/>
            <person name="Zhang K."/>
            <person name="Zhang X."/>
            <person name="Luo M.C."/>
            <person name="Dvorak J."/>
            <person name="Tong Y."/>
            <person name="Wang J."/>
            <person name="Yang H."/>
            <person name="Li Z."/>
            <person name="Wang D."/>
            <person name="Zhang A."/>
            <person name="Wang J."/>
        </authorList>
    </citation>
    <scope>NUCLEOTIDE SEQUENCE</scope>
</reference>
<evidence type="ECO:0000313" key="1">
    <source>
        <dbReference type="EMBL" id="EMS59736.1"/>
    </source>
</evidence>
<proteinExistence type="predicted"/>
<dbReference type="EMBL" id="KD117655">
    <property type="protein sequence ID" value="EMS59736.1"/>
    <property type="molecule type" value="Genomic_DNA"/>
</dbReference>
<gene>
    <name evidence="1" type="ORF">TRIUR3_31003</name>
</gene>
<dbReference type="AlphaFoldDB" id="M7ZJC6"/>
<name>M7ZJC6_TRIUA</name>
<protein>
    <submittedName>
        <fullName evidence="1">Uncharacterized protein</fullName>
    </submittedName>
</protein>
<dbReference type="OMA" id="RIARFHY"/>
<organism evidence="1">
    <name type="scientific">Triticum urartu</name>
    <name type="common">Red wild einkorn</name>
    <name type="synonym">Crithodium urartu</name>
    <dbReference type="NCBI Taxonomy" id="4572"/>
    <lineage>
        <taxon>Eukaryota</taxon>
        <taxon>Viridiplantae</taxon>
        <taxon>Streptophyta</taxon>
        <taxon>Embryophyta</taxon>
        <taxon>Tracheophyta</taxon>
        <taxon>Spermatophyta</taxon>
        <taxon>Magnoliopsida</taxon>
        <taxon>Liliopsida</taxon>
        <taxon>Poales</taxon>
        <taxon>Poaceae</taxon>
        <taxon>BOP clade</taxon>
        <taxon>Pooideae</taxon>
        <taxon>Triticodae</taxon>
        <taxon>Triticeae</taxon>
        <taxon>Triticinae</taxon>
        <taxon>Triticum</taxon>
    </lineage>
</organism>